<protein>
    <submittedName>
        <fullName evidence="3">Uncharacterized protein</fullName>
    </submittedName>
</protein>
<dbReference type="OrthoDB" id="7304485at2759"/>
<dbReference type="GO" id="GO:0035721">
    <property type="term" value="P:intraciliary retrograde transport"/>
    <property type="evidence" value="ECO:0007669"/>
    <property type="project" value="TreeGrafter"/>
</dbReference>
<evidence type="ECO:0000256" key="2">
    <source>
        <dbReference type="ARBA" id="ARBA00022737"/>
    </source>
</evidence>
<gene>
    <name evidence="3" type="ORF">PXEA_LOCUS15601</name>
</gene>
<evidence type="ECO:0000313" key="4">
    <source>
        <dbReference type="Proteomes" id="UP000784294"/>
    </source>
</evidence>
<dbReference type="GO" id="GO:0061512">
    <property type="term" value="P:protein localization to cilium"/>
    <property type="evidence" value="ECO:0007669"/>
    <property type="project" value="TreeGrafter"/>
</dbReference>
<evidence type="ECO:0000256" key="1">
    <source>
        <dbReference type="ARBA" id="ARBA00022574"/>
    </source>
</evidence>
<dbReference type="PANTHER" id="PTHR12764:SF4">
    <property type="entry name" value="INTRAFLAGELLAR TRANSPORT PROTEIN 122 HOMOLOG"/>
    <property type="match status" value="1"/>
</dbReference>
<keyword evidence="1" id="KW-0853">WD repeat</keyword>
<name>A0A3S5CMZ9_9PLAT</name>
<dbReference type="EMBL" id="CAAALY010054988">
    <property type="protein sequence ID" value="VEL22161.1"/>
    <property type="molecule type" value="Genomic_DNA"/>
</dbReference>
<dbReference type="AlphaFoldDB" id="A0A3S5CMZ9"/>
<dbReference type="InterPro" id="IPR039857">
    <property type="entry name" value="Ift122/121"/>
</dbReference>
<comment type="caution">
    <text evidence="3">The sequence shown here is derived from an EMBL/GenBank/DDBJ whole genome shotgun (WGS) entry which is preliminary data.</text>
</comment>
<reference evidence="3" key="1">
    <citation type="submission" date="2018-11" db="EMBL/GenBank/DDBJ databases">
        <authorList>
            <consortium name="Pathogen Informatics"/>
        </authorList>
    </citation>
    <scope>NUCLEOTIDE SEQUENCE</scope>
</reference>
<keyword evidence="4" id="KW-1185">Reference proteome</keyword>
<evidence type="ECO:0000313" key="3">
    <source>
        <dbReference type="EMBL" id="VEL22161.1"/>
    </source>
</evidence>
<proteinExistence type="predicted"/>
<accession>A0A3S5CMZ9</accession>
<feature type="non-terminal residue" evidence="3">
    <location>
        <position position="1"/>
    </location>
</feature>
<organism evidence="3 4">
    <name type="scientific">Protopolystoma xenopodis</name>
    <dbReference type="NCBI Taxonomy" id="117903"/>
    <lineage>
        <taxon>Eukaryota</taxon>
        <taxon>Metazoa</taxon>
        <taxon>Spiralia</taxon>
        <taxon>Lophotrochozoa</taxon>
        <taxon>Platyhelminthes</taxon>
        <taxon>Monogenea</taxon>
        <taxon>Polyopisthocotylea</taxon>
        <taxon>Polystomatidea</taxon>
        <taxon>Polystomatidae</taxon>
        <taxon>Protopolystoma</taxon>
    </lineage>
</organism>
<dbReference type="GO" id="GO:0030991">
    <property type="term" value="C:intraciliary transport particle A"/>
    <property type="evidence" value="ECO:0007669"/>
    <property type="project" value="TreeGrafter"/>
</dbReference>
<dbReference type="GO" id="GO:0097730">
    <property type="term" value="C:non-motile cilium"/>
    <property type="evidence" value="ECO:0007669"/>
    <property type="project" value="TreeGrafter"/>
</dbReference>
<keyword evidence="2" id="KW-0677">Repeat</keyword>
<dbReference type="GO" id="GO:1905515">
    <property type="term" value="P:non-motile cilium assembly"/>
    <property type="evidence" value="ECO:0007669"/>
    <property type="project" value="TreeGrafter"/>
</dbReference>
<dbReference type="Proteomes" id="UP000784294">
    <property type="component" value="Unassembled WGS sequence"/>
</dbReference>
<sequence>QRQKCGEWPSSLHAAALSGLLEGGVNKESSHGGSISGRCQLATGKVNGTFASSGNSPTSGVGISTSIQLAGQLTGPHRNHLLVALGEVYAYLGQFAEAARIFRHAGQPQRAIDLYSDLRMFAEARNEMAAMQALSGTAGSPKQQQPQHQQIFSSPGHLVASVAPITEAQRQLVTRQADWARITKEHRKAATMYIEAGEYVKAIELAAEHNWTDVYVMS</sequence>
<dbReference type="PANTHER" id="PTHR12764">
    <property type="entry name" value="WD REPEAT DOMAIN-RELATED"/>
    <property type="match status" value="1"/>
</dbReference>